<dbReference type="EMBL" id="JAKZMM010000065">
    <property type="protein sequence ID" value="MCJ2382237.1"/>
    <property type="molecule type" value="Genomic_DNA"/>
</dbReference>
<dbReference type="Pfam" id="PF04277">
    <property type="entry name" value="OAD_gamma"/>
    <property type="match status" value="1"/>
</dbReference>
<keyword evidence="4 6" id="KW-1133">Transmembrane helix</keyword>
<evidence type="ECO:0000256" key="3">
    <source>
        <dbReference type="ARBA" id="ARBA00022692"/>
    </source>
</evidence>
<sequence>MENIETGLLLMVVGMATVFVILLIVIYLGKALIWAVNKYAPEEEGTKKVVKVAAAVKAPTNALSSQETAVIVSAVSMATQGLGKVVKIEKL</sequence>
<evidence type="ECO:0000256" key="4">
    <source>
        <dbReference type="ARBA" id="ARBA00022989"/>
    </source>
</evidence>
<proteinExistence type="predicted"/>
<keyword evidence="8" id="KW-1185">Reference proteome</keyword>
<evidence type="ECO:0000256" key="6">
    <source>
        <dbReference type="SAM" id="Phobius"/>
    </source>
</evidence>
<evidence type="ECO:0000313" key="8">
    <source>
        <dbReference type="Proteomes" id="UP001165444"/>
    </source>
</evidence>
<feature type="transmembrane region" description="Helical" evidence="6">
    <location>
        <begin position="6"/>
        <end position="28"/>
    </location>
</feature>
<dbReference type="RefSeq" id="WP_243326553.1">
    <property type="nucleotide sequence ID" value="NZ_JAKZMM010000065.1"/>
</dbReference>
<dbReference type="InterPro" id="IPR005899">
    <property type="entry name" value="Na_pump_deCOase"/>
</dbReference>
<protein>
    <submittedName>
        <fullName evidence="7">OadG family protein</fullName>
    </submittedName>
</protein>
<evidence type="ECO:0000256" key="2">
    <source>
        <dbReference type="ARBA" id="ARBA00022475"/>
    </source>
</evidence>
<reference evidence="7 8" key="1">
    <citation type="submission" date="2022-03" db="EMBL/GenBank/DDBJ databases">
        <title>Parabacteroides sp. nov. isolated from swine feces.</title>
        <authorList>
            <person name="Bak J.E."/>
        </authorList>
    </citation>
    <scope>NUCLEOTIDE SEQUENCE [LARGE SCALE GENOMIC DNA]</scope>
    <source>
        <strain evidence="7 8">AGMB00274</strain>
    </source>
</reference>
<evidence type="ECO:0000256" key="5">
    <source>
        <dbReference type="ARBA" id="ARBA00023136"/>
    </source>
</evidence>
<name>A0ABT0C5F9_9BACT</name>
<accession>A0ABT0C5F9</accession>
<comment type="caution">
    <text evidence="7">The sequence shown here is derived from an EMBL/GenBank/DDBJ whole genome shotgun (WGS) entry which is preliminary data.</text>
</comment>
<keyword evidence="5 6" id="KW-0472">Membrane</keyword>
<organism evidence="7 8">
    <name type="scientific">Parabacteroides faecalis</name>
    <dbReference type="NCBI Taxonomy" id="2924040"/>
    <lineage>
        <taxon>Bacteria</taxon>
        <taxon>Pseudomonadati</taxon>
        <taxon>Bacteroidota</taxon>
        <taxon>Bacteroidia</taxon>
        <taxon>Bacteroidales</taxon>
        <taxon>Tannerellaceae</taxon>
        <taxon>Parabacteroides</taxon>
    </lineage>
</organism>
<comment type="subcellular location">
    <subcellularLocation>
        <location evidence="1">Cell membrane</location>
    </subcellularLocation>
</comment>
<dbReference type="Proteomes" id="UP001165444">
    <property type="component" value="Unassembled WGS sequence"/>
</dbReference>
<keyword evidence="2" id="KW-1003">Cell membrane</keyword>
<keyword evidence="3 6" id="KW-0812">Transmembrane</keyword>
<gene>
    <name evidence="7" type="ORF">MUN53_16750</name>
</gene>
<evidence type="ECO:0000313" key="7">
    <source>
        <dbReference type="EMBL" id="MCJ2382237.1"/>
    </source>
</evidence>
<evidence type="ECO:0000256" key="1">
    <source>
        <dbReference type="ARBA" id="ARBA00004236"/>
    </source>
</evidence>